<dbReference type="InterPro" id="IPR052895">
    <property type="entry name" value="HetReg/Transcr_Mod"/>
</dbReference>
<accession>A0AAV9H3A3</accession>
<keyword evidence="2" id="KW-1185">Reference proteome</keyword>
<protein>
    <recommendedName>
        <fullName evidence="3">Heterokaryon incompatibility domain-containing protein</fullName>
    </recommendedName>
</protein>
<proteinExistence type="predicted"/>
<dbReference type="PANTHER" id="PTHR24148">
    <property type="entry name" value="ANKYRIN REPEAT DOMAIN-CONTAINING PROTEIN 39 HOMOLOG-RELATED"/>
    <property type="match status" value="1"/>
</dbReference>
<dbReference type="PANTHER" id="PTHR24148:SF64">
    <property type="entry name" value="HETEROKARYON INCOMPATIBILITY DOMAIN-CONTAINING PROTEIN"/>
    <property type="match status" value="1"/>
</dbReference>
<name>A0AAV9H3A3_9PEZI</name>
<reference evidence="1" key="1">
    <citation type="journal article" date="2023" name="Mol. Phylogenet. Evol.">
        <title>Genome-scale phylogeny and comparative genomics of the fungal order Sordariales.</title>
        <authorList>
            <person name="Hensen N."/>
            <person name="Bonometti L."/>
            <person name="Westerberg I."/>
            <person name="Brannstrom I.O."/>
            <person name="Guillou S."/>
            <person name="Cros-Aarteil S."/>
            <person name="Calhoun S."/>
            <person name="Haridas S."/>
            <person name="Kuo A."/>
            <person name="Mondo S."/>
            <person name="Pangilinan J."/>
            <person name="Riley R."/>
            <person name="LaButti K."/>
            <person name="Andreopoulos B."/>
            <person name="Lipzen A."/>
            <person name="Chen C."/>
            <person name="Yan M."/>
            <person name="Daum C."/>
            <person name="Ng V."/>
            <person name="Clum A."/>
            <person name="Steindorff A."/>
            <person name="Ohm R.A."/>
            <person name="Martin F."/>
            <person name="Silar P."/>
            <person name="Natvig D.O."/>
            <person name="Lalanne C."/>
            <person name="Gautier V."/>
            <person name="Ament-Velasquez S.L."/>
            <person name="Kruys A."/>
            <person name="Hutchinson M.I."/>
            <person name="Powell A.J."/>
            <person name="Barry K."/>
            <person name="Miller A.N."/>
            <person name="Grigoriev I.V."/>
            <person name="Debuchy R."/>
            <person name="Gladieux P."/>
            <person name="Hiltunen Thoren M."/>
            <person name="Johannesson H."/>
        </authorList>
    </citation>
    <scope>NUCLEOTIDE SEQUENCE</scope>
    <source>
        <strain evidence="1">PSN243</strain>
    </source>
</reference>
<reference evidence="1" key="2">
    <citation type="submission" date="2023-05" db="EMBL/GenBank/DDBJ databases">
        <authorList>
            <consortium name="Lawrence Berkeley National Laboratory"/>
            <person name="Steindorff A."/>
            <person name="Hensen N."/>
            <person name="Bonometti L."/>
            <person name="Westerberg I."/>
            <person name="Brannstrom I.O."/>
            <person name="Guillou S."/>
            <person name="Cros-Aarteil S."/>
            <person name="Calhoun S."/>
            <person name="Haridas S."/>
            <person name="Kuo A."/>
            <person name="Mondo S."/>
            <person name="Pangilinan J."/>
            <person name="Riley R."/>
            <person name="Labutti K."/>
            <person name="Andreopoulos B."/>
            <person name="Lipzen A."/>
            <person name="Chen C."/>
            <person name="Yanf M."/>
            <person name="Daum C."/>
            <person name="Ng V."/>
            <person name="Clum A."/>
            <person name="Ohm R."/>
            <person name="Martin F."/>
            <person name="Silar P."/>
            <person name="Natvig D."/>
            <person name="Lalanne C."/>
            <person name="Gautier V."/>
            <person name="Ament-Velasquez S.L."/>
            <person name="Kruys A."/>
            <person name="Hutchinson M.I."/>
            <person name="Powell A.J."/>
            <person name="Barry K."/>
            <person name="Miller A.N."/>
            <person name="Grigoriev I.V."/>
            <person name="Debuchy R."/>
            <person name="Gladieux P."/>
            <person name="Thoren M.H."/>
            <person name="Johannesson H."/>
        </authorList>
    </citation>
    <scope>NUCLEOTIDE SEQUENCE</scope>
    <source>
        <strain evidence="1">PSN243</strain>
    </source>
</reference>
<gene>
    <name evidence="1" type="ORF">QBC34DRAFT_391761</name>
</gene>
<sequence>MDPASIFRAHGGKAASYKFLDDWRLLQSDGFIFDEIIGLGAPEQGIFEWGETRTIQSPGWRSSYGDLESTKYALWNTVTLLLSVIANGERAQQRHPAIFKLPSSFNLALPHFKSRQWSCMARRRGSWYQWRRWRRAHDALTLGDKPLRSFFTDVIPEDGDETTYTEVYRSVQRAVQQQRFMLTKGGYFGWGPDDPFNKDPAMGIGIGDKIAIIFGCSTPLVIRPRGDLFEVTGEAYVQGFMDGEALELLESGFCNVQTLPFC</sequence>
<dbReference type="Pfam" id="PF26639">
    <property type="entry name" value="Het-6_barrel"/>
    <property type="match status" value="1"/>
</dbReference>
<dbReference type="EMBL" id="MU865915">
    <property type="protein sequence ID" value="KAK4455193.1"/>
    <property type="molecule type" value="Genomic_DNA"/>
</dbReference>
<evidence type="ECO:0000313" key="2">
    <source>
        <dbReference type="Proteomes" id="UP001321760"/>
    </source>
</evidence>
<comment type="caution">
    <text evidence="1">The sequence shown here is derived from an EMBL/GenBank/DDBJ whole genome shotgun (WGS) entry which is preliminary data.</text>
</comment>
<dbReference type="Proteomes" id="UP001321760">
    <property type="component" value="Unassembled WGS sequence"/>
</dbReference>
<evidence type="ECO:0000313" key="1">
    <source>
        <dbReference type="EMBL" id="KAK4455193.1"/>
    </source>
</evidence>
<evidence type="ECO:0008006" key="3">
    <source>
        <dbReference type="Google" id="ProtNLM"/>
    </source>
</evidence>
<dbReference type="AlphaFoldDB" id="A0AAV9H3A3"/>
<organism evidence="1 2">
    <name type="scientific">Podospora aff. communis PSN243</name>
    <dbReference type="NCBI Taxonomy" id="3040156"/>
    <lineage>
        <taxon>Eukaryota</taxon>
        <taxon>Fungi</taxon>
        <taxon>Dikarya</taxon>
        <taxon>Ascomycota</taxon>
        <taxon>Pezizomycotina</taxon>
        <taxon>Sordariomycetes</taxon>
        <taxon>Sordariomycetidae</taxon>
        <taxon>Sordariales</taxon>
        <taxon>Podosporaceae</taxon>
        <taxon>Podospora</taxon>
    </lineage>
</organism>